<dbReference type="InterPro" id="IPR033580">
    <property type="entry name" value="Nurim-like"/>
</dbReference>
<keyword evidence="11" id="KW-1185">Reference proteome</keyword>
<evidence type="ECO:0000256" key="7">
    <source>
        <dbReference type="ARBA" id="ARBA00032957"/>
    </source>
</evidence>
<evidence type="ECO:0000256" key="2">
    <source>
        <dbReference type="ARBA" id="ARBA00010631"/>
    </source>
</evidence>
<sequence>MPGGAPRAMLAAFGIASYALQMYGICLLIAFNGNLVHYFPAIDPFLPFAVDGSAWNDSNWFGKATIHKLLGDEYGHGSDHSLLKAAMFDLLLIAVFAIPHSILPRLGVKEAMRKTIPEAAERSIYGLQAAVLLITLVALWQPIDAPVIWQAPSWAHAPLLALQAAGVAFAVSSTFAIDHFHLFGIRQALSHPLTTKHLPPPHLQTHWHYHLMRHPLAAGLVVSWFAQPVMTAGHLLLAIAFTLYQTLAIVCLEERDLHTIFGSQWDAYERRVPAFGVHAAALCPVLTRRGKGAAPSDSASEHATAARGASGVKASESGAAQRAAPVHSVSSSKKIG</sequence>
<keyword evidence="5 9" id="KW-0472">Membrane</keyword>
<comment type="similarity">
    <text evidence="2">Belongs to the nurim family.</text>
</comment>
<feature type="region of interest" description="Disordered" evidence="8">
    <location>
        <begin position="293"/>
        <end position="336"/>
    </location>
</feature>
<dbReference type="EMBL" id="JAFCMP010000068">
    <property type="protein sequence ID" value="KAG5188574.1"/>
    <property type="molecule type" value="Genomic_DNA"/>
</dbReference>
<accession>A0A836CKB2</accession>
<comment type="caution">
    <text evidence="10">The sequence shown here is derived from an EMBL/GenBank/DDBJ whole genome shotgun (WGS) entry which is preliminary data.</text>
</comment>
<evidence type="ECO:0000256" key="4">
    <source>
        <dbReference type="ARBA" id="ARBA00022989"/>
    </source>
</evidence>
<organism evidence="10 11">
    <name type="scientific">Tribonema minus</name>
    <dbReference type="NCBI Taxonomy" id="303371"/>
    <lineage>
        <taxon>Eukaryota</taxon>
        <taxon>Sar</taxon>
        <taxon>Stramenopiles</taxon>
        <taxon>Ochrophyta</taxon>
        <taxon>PX clade</taxon>
        <taxon>Xanthophyceae</taxon>
        <taxon>Tribonematales</taxon>
        <taxon>Tribonemataceae</taxon>
        <taxon>Tribonema</taxon>
    </lineage>
</organism>
<evidence type="ECO:0000256" key="3">
    <source>
        <dbReference type="ARBA" id="ARBA00022692"/>
    </source>
</evidence>
<evidence type="ECO:0000256" key="1">
    <source>
        <dbReference type="ARBA" id="ARBA00004141"/>
    </source>
</evidence>
<reference evidence="10" key="1">
    <citation type="submission" date="2021-02" db="EMBL/GenBank/DDBJ databases">
        <title>First Annotated Genome of the Yellow-green Alga Tribonema minus.</title>
        <authorList>
            <person name="Mahan K.M."/>
        </authorList>
    </citation>
    <scope>NUCLEOTIDE SEQUENCE</scope>
    <source>
        <strain evidence="10">UTEX B ZZ1240</strain>
    </source>
</reference>
<feature type="transmembrane region" description="Helical" evidence="9">
    <location>
        <begin position="82"/>
        <end position="103"/>
    </location>
</feature>
<dbReference type="GO" id="GO:0031965">
    <property type="term" value="C:nuclear membrane"/>
    <property type="evidence" value="ECO:0007669"/>
    <property type="project" value="TreeGrafter"/>
</dbReference>
<evidence type="ECO:0000313" key="10">
    <source>
        <dbReference type="EMBL" id="KAG5188574.1"/>
    </source>
</evidence>
<dbReference type="AlphaFoldDB" id="A0A836CKB2"/>
<name>A0A836CKB2_9STRA</name>
<feature type="transmembrane region" description="Helical" evidence="9">
    <location>
        <begin position="155"/>
        <end position="177"/>
    </location>
</feature>
<dbReference type="PANTHER" id="PTHR31040:SF1">
    <property type="entry name" value="NURIM"/>
    <property type="match status" value="1"/>
</dbReference>
<evidence type="ECO:0000256" key="6">
    <source>
        <dbReference type="ARBA" id="ARBA00031700"/>
    </source>
</evidence>
<dbReference type="Proteomes" id="UP000664859">
    <property type="component" value="Unassembled WGS sequence"/>
</dbReference>
<gene>
    <name evidence="10" type="ORF">JKP88DRAFT_304568</name>
</gene>
<keyword evidence="4 9" id="KW-1133">Transmembrane helix</keyword>
<keyword evidence="3 9" id="KW-0812">Transmembrane</keyword>
<feature type="transmembrane region" description="Helical" evidence="9">
    <location>
        <begin position="12"/>
        <end position="31"/>
    </location>
</feature>
<dbReference type="OrthoDB" id="10050858at2759"/>
<protein>
    <recommendedName>
        <fullName evidence="7">Nuclear envelope membrane protein</fullName>
    </recommendedName>
    <alternativeName>
        <fullName evidence="6">Nuclear rim protein</fullName>
    </alternativeName>
</protein>
<dbReference type="Gene3D" id="1.20.120.1630">
    <property type="match status" value="1"/>
</dbReference>
<feature type="transmembrane region" description="Helical" evidence="9">
    <location>
        <begin position="124"/>
        <end position="143"/>
    </location>
</feature>
<comment type="subcellular location">
    <subcellularLocation>
        <location evidence="1">Membrane</location>
        <topology evidence="1">Multi-pass membrane protein</topology>
    </subcellularLocation>
</comment>
<evidence type="ECO:0000256" key="8">
    <source>
        <dbReference type="SAM" id="MobiDB-lite"/>
    </source>
</evidence>
<evidence type="ECO:0000256" key="9">
    <source>
        <dbReference type="SAM" id="Phobius"/>
    </source>
</evidence>
<dbReference type="PANTHER" id="PTHR31040">
    <property type="entry name" value="NURIM"/>
    <property type="match status" value="1"/>
</dbReference>
<feature type="transmembrane region" description="Helical" evidence="9">
    <location>
        <begin position="216"/>
        <end position="244"/>
    </location>
</feature>
<evidence type="ECO:0000313" key="11">
    <source>
        <dbReference type="Proteomes" id="UP000664859"/>
    </source>
</evidence>
<evidence type="ECO:0000256" key="5">
    <source>
        <dbReference type="ARBA" id="ARBA00023136"/>
    </source>
</evidence>
<proteinExistence type="inferred from homology"/>